<feature type="compositionally biased region" description="Polar residues" evidence="1">
    <location>
        <begin position="18"/>
        <end position="45"/>
    </location>
</feature>
<evidence type="ECO:0000313" key="2">
    <source>
        <dbReference type="EMBL" id="MPC09812.1"/>
    </source>
</evidence>
<comment type="caution">
    <text evidence="2">The sequence shown here is derived from an EMBL/GenBank/DDBJ whole genome shotgun (WGS) entry which is preliminary data.</text>
</comment>
<reference evidence="2 3" key="1">
    <citation type="submission" date="2019-05" db="EMBL/GenBank/DDBJ databases">
        <title>Another draft genome of Portunus trituberculatus and its Hox gene families provides insights of decapod evolution.</title>
        <authorList>
            <person name="Jeong J.-H."/>
            <person name="Song I."/>
            <person name="Kim S."/>
            <person name="Choi T."/>
            <person name="Kim D."/>
            <person name="Ryu S."/>
            <person name="Kim W."/>
        </authorList>
    </citation>
    <scope>NUCLEOTIDE SEQUENCE [LARGE SCALE GENOMIC DNA]</scope>
    <source>
        <tissue evidence="2">Muscle</tissue>
    </source>
</reference>
<feature type="region of interest" description="Disordered" evidence="1">
    <location>
        <begin position="1"/>
        <end position="48"/>
    </location>
</feature>
<sequence length="67" mass="7104">MKTEAATLPHNTKRRGETQTPGHPSPGRTPTLSTQHQAGCTTTPSLGTLGRLGVRRLTHGDQDTVGM</sequence>
<evidence type="ECO:0000313" key="3">
    <source>
        <dbReference type="Proteomes" id="UP000324222"/>
    </source>
</evidence>
<gene>
    <name evidence="2" type="ORF">E2C01_002429</name>
</gene>
<dbReference type="AlphaFoldDB" id="A0A5B7CJD2"/>
<evidence type="ECO:0000256" key="1">
    <source>
        <dbReference type="SAM" id="MobiDB-lite"/>
    </source>
</evidence>
<accession>A0A5B7CJD2</accession>
<keyword evidence="3" id="KW-1185">Reference proteome</keyword>
<protein>
    <submittedName>
        <fullName evidence="2">Uncharacterized protein</fullName>
    </submittedName>
</protein>
<dbReference type="EMBL" id="VSRR010000087">
    <property type="protein sequence ID" value="MPC09812.1"/>
    <property type="molecule type" value="Genomic_DNA"/>
</dbReference>
<name>A0A5B7CJD2_PORTR</name>
<organism evidence="2 3">
    <name type="scientific">Portunus trituberculatus</name>
    <name type="common">Swimming crab</name>
    <name type="synonym">Neptunus trituberculatus</name>
    <dbReference type="NCBI Taxonomy" id="210409"/>
    <lineage>
        <taxon>Eukaryota</taxon>
        <taxon>Metazoa</taxon>
        <taxon>Ecdysozoa</taxon>
        <taxon>Arthropoda</taxon>
        <taxon>Crustacea</taxon>
        <taxon>Multicrustacea</taxon>
        <taxon>Malacostraca</taxon>
        <taxon>Eumalacostraca</taxon>
        <taxon>Eucarida</taxon>
        <taxon>Decapoda</taxon>
        <taxon>Pleocyemata</taxon>
        <taxon>Brachyura</taxon>
        <taxon>Eubrachyura</taxon>
        <taxon>Portunoidea</taxon>
        <taxon>Portunidae</taxon>
        <taxon>Portuninae</taxon>
        <taxon>Portunus</taxon>
    </lineage>
</organism>
<dbReference type="Proteomes" id="UP000324222">
    <property type="component" value="Unassembled WGS sequence"/>
</dbReference>
<proteinExistence type="predicted"/>